<accession>A0A6L3MS66</accession>
<name>A0A6L3MS66_9BURK</name>
<proteinExistence type="predicted"/>
<protein>
    <submittedName>
        <fullName evidence="2">Uncharacterized protein</fullName>
    </submittedName>
</protein>
<evidence type="ECO:0000256" key="1">
    <source>
        <dbReference type="SAM" id="MobiDB-lite"/>
    </source>
</evidence>
<reference evidence="2 3" key="1">
    <citation type="submission" date="2019-09" db="EMBL/GenBank/DDBJ databases">
        <title>Draft genome sequences of 48 bacterial type strains from the CCUG.</title>
        <authorList>
            <person name="Tunovic T."/>
            <person name="Pineiro-Iglesias B."/>
            <person name="Unosson C."/>
            <person name="Inganas E."/>
            <person name="Ohlen M."/>
            <person name="Cardew S."/>
            <person name="Jensie-Markopoulos S."/>
            <person name="Salva-Serra F."/>
            <person name="Jaen-Luchoro D."/>
            <person name="Karlsson R."/>
            <person name="Svensson-Stadler L."/>
            <person name="Chun J."/>
            <person name="Moore E."/>
        </authorList>
    </citation>
    <scope>NUCLEOTIDE SEQUENCE [LARGE SCALE GENOMIC DNA]</scope>
    <source>
        <strain evidence="2 3">CCUG 65686</strain>
    </source>
</reference>
<evidence type="ECO:0000313" key="2">
    <source>
        <dbReference type="EMBL" id="KAB0635348.1"/>
    </source>
</evidence>
<sequence>MAASLCLTHKRSDRLTSTARTARFGPACRVVWEGLGQISDRPYPDFLAASSTSHRSRQSKRHGRPPSRHRRGEAMSDSRLPVRGQAAQRIG</sequence>
<evidence type="ECO:0000313" key="3">
    <source>
        <dbReference type="Proteomes" id="UP000473470"/>
    </source>
</evidence>
<dbReference type="Proteomes" id="UP000473470">
    <property type="component" value="Unassembled WGS sequence"/>
</dbReference>
<comment type="caution">
    <text evidence="2">The sequence shown here is derived from an EMBL/GenBank/DDBJ whole genome shotgun (WGS) entry which is preliminary data.</text>
</comment>
<dbReference type="EMBL" id="VZOK01000039">
    <property type="protein sequence ID" value="KAB0635348.1"/>
    <property type="molecule type" value="Genomic_DNA"/>
</dbReference>
<gene>
    <name evidence="2" type="ORF">F7R25_23230</name>
</gene>
<feature type="region of interest" description="Disordered" evidence="1">
    <location>
        <begin position="39"/>
        <end position="91"/>
    </location>
</feature>
<dbReference type="AlphaFoldDB" id="A0A6L3MS66"/>
<feature type="compositionally biased region" description="Basic residues" evidence="1">
    <location>
        <begin position="54"/>
        <end position="71"/>
    </location>
</feature>
<organism evidence="2 3">
    <name type="scientific">Burkholderia stagnalis</name>
    <dbReference type="NCBI Taxonomy" id="1503054"/>
    <lineage>
        <taxon>Bacteria</taxon>
        <taxon>Pseudomonadati</taxon>
        <taxon>Pseudomonadota</taxon>
        <taxon>Betaproteobacteria</taxon>
        <taxon>Burkholderiales</taxon>
        <taxon>Burkholderiaceae</taxon>
        <taxon>Burkholderia</taxon>
        <taxon>Burkholderia cepacia complex</taxon>
    </lineage>
</organism>